<reference evidence="9" key="2">
    <citation type="journal article" date="2021" name="PeerJ">
        <title>Extensive microbial diversity within the chicken gut microbiome revealed by metagenomics and culture.</title>
        <authorList>
            <person name="Gilroy R."/>
            <person name="Ravi A."/>
            <person name="Getino M."/>
            <person name="Pursley I."/>
            <person name="Horton D.L."/>
            <person name="Alikhan N.F."/>
            <person name="Baker D."/>
            <person name="Gharbi K."/>
            <person name="Hall N."/>
            <person name="Watson M."/>
            <person name="Adriaenssens E.M."/>
            <person name="Foster-Nyarko E."/>
            <person name="Jarju S."/>
            <person name="Secka A."/>
            <person name="Antonio M."/>
            <person name="Oren A."/>
            <person name="Chaudhuri R.R."/>
            <person name="La Ragione R."/>
            <person name="Hildebrand F."/>
            <person name="Pallen M.J."/>
        </authorList>
    </citation>
    <scope>NUCLEOTIDE SEQUENCE</scope>
    <source>
        <strain evidence="9">CHK189-12415</strain>
    </source>
</reference>
<dbReference type="PANTHER" id="PTHR32024">
    <property type="entry name" value="TRK SYSTEM POTASSIUM UPTAKE PROTEIN TRKG-RELATED"/>
    <property type="match status" value="1"/>
</dbReference>
<dbReference type="PANTHER" id="PTHR32024:SF1">
    <property type="entry name" value="KTR SYSTEM POTASSIUM UPTAKE PROTEIN B"/>
    <property type="match status" value="1"/>
</dbReference>
<name>A0A9D1J452_9FIRM</name>
<sequence>MPHHPARRGKIPLYLPKGFIQQNPAFLIAASFALVILTGAVLLTLPVSSREGEFTPFLNALFVATSATCVTGLTVYDTYLHFSLFGQTVIISLIQVGGLGLVTMTSFFYSITRRKVGLRNAQLAQESISADSRANTMKLLSMVIKVTFVTELIGAVLFMPVLIPEFGWYGLYMSVFFAISSYCNAGFDLFGMLMKDGSLIPVQHNPYFLTVVMLLIICGGLGFIVWQDLLTWKRKKIFHFHTKVVLVTTACLLVGGCVLFLIIEWSNPATIGNMNFIDKVVNSMFQSVTCRTAGFASFNQTEMHDTSKLLSTLLMYIGAAPGSTGGGIKNTTALIIFMTVISVIRGDEDTTILGRRVSHGTVYRSLAVAVLSGMLLIVVAAVLFKTGAATTMVDALYESASAFGTVGLTCGVTANSGPAALIAMIVEMYLGRVGPVAFALSLVMRKRTPASRMRLDPEAKIWVA</sequence>
<comment type="caution">
    <text evidence="9">The sequence shown here is derived from an EMBL/GenBank/DDBJ whole genome shotgun (WGS) entry which is preliminary data.</text>
</comment>
<dbReference type="GO" id="GO:0005886">
    <property type="term" value="C:plasma membrane"/>
    <property type="evidence" value="ECO:0007669"/>
    <property type="project" value="UniProtKB-SubCell"/>
</dbReference>
<keyword evidence="7 8" id="KW-0472">Membrane</keyword>
<evidence type="ECO:0000256" key="4">
    <source>
        <dbReference type="ARBA" id="ARBA00022692"/>
    </source>
</evidence>
<comment type="subcellular location">
    <subcellularLocation>
        <location evidence="1">Cell membrane</location>
        <topology evidence="1">Multi-pass membrane protein</topology>
    </subcellularLocation>
</comment>
<evidence type="ECO:0000313" key="9">
    <source>
        <dbReference type="EMBL" id="HIR60366.1"/>
    </source>
</evidence>
<dbReference type="GO" id="GO:0008324">
    <property type="term" value="F:monoatomic cation transmembrane transporter activity"/>
    <property type="evidence" value="ECO:0007669"/>
    <property type="project" value="InterPro"/>
</dbReference>
<evidence type="ECO:0000256" key="3">
    <source>
        <dbReference type="ARBA" id="ARBA00022475"/>
    </source>
</evidence>
<dbReference type="Proteomes" id="UP000824241">
    <property type="component" value="Unassembled WGS sequence"/>
</dbReference>
<evidence type="ECO:0000256" key="8">
    <source>
        <dbReference type="SAM" id="Phobius"/>
    </source>
</evidence>
<evidence type="ECO:0000256" key="1">
    <source>
        <dbReference type="ARBA" id="ARBA00004651"/>
    </source>
</evidence>
<evidence type="ECO:0000256" key="7">
    <source>
        <dbReference type="ARBA" id="ARBA00023136"/>
    </source>
</evidence>
<dbReference type="AlphaFoldDB" id="A0A9D1J452"/>
<feature type="transmembrane region" description="Helical" evidence="8">
    <location>
        <begin position="25"/>
        <end position="45"/>
    </location>
</feature>
<evidence type="ECO:0000256" key="6">
    <source>
        <dbReference type="ARBA" id="ARBA00023065"/>
    </source>
</evidence>
<organism evidence="9 10">
    <name type="scientific">Candidatus Faecivivens stercoravium</name>
    <dbReference type="NCBI Taxonomy" id="2840803"/>
    <lineage>
        <taxon>Bacteria</taxon>
        <taxon>Bacillati</taxon>
        <taxon>Bacillota</taxon>
        <taxon>Clostridia</taxon>
        <taxon>Eubacteriales</taxon>
        <taxon>Oscillospiraceae</taxon>
        <taxon>Oscillospiraceae incertae sedis</taxon>
        <taxon>Candidatus Faecivivens</taxon>
    </lineage>
</organism>
<evidence type="ECO:0000313" key="10">
    <source>
        <dbReference type="Proteomes" id="UP000824241"/>
    </source>
</evidence>
<gene>
    <name evidence="9" type="ORF">IAB37_02160</name>
</gene>
<feature type="transmembrane region" description="Helical" evidence="8">
    <location>
        <begin position="362"/>
        <end position="384"/>
    </location>
</feature>
<feature type="transmembrane region" description="Helical" evidence="8">
    <location>
        <begin position="57"/>
        <end position="76"/>
    </location>
</feature>
<reference evidence="9" key="1">
    <citation type="submission" date="2020-10" db="EMBL/GenBank/DDBJ databases">
        <authorList>
            <person name="Gilroy R."/>
        </authorList>
    </citation>
    <scope>NUCLEOTIDE SEQUENCE</scope>
    <source>
        <strain evidence="9">CHK189-12415</strain>
    </source>
</reference>
<dbReference type="GO" id="GO:0030001">
    <property type="term" value="P:metal ion transport"/>
    <property type="evidence" value="ECO:0007669"/>
    <property type="project" value="UniProtKB-ARBA"/>
</dbReference>
<proteinExistence type="predicted"/>
<feature type="transmembrane region" description="Helical" evidence="8">
    <location>
        <begin position="169"/>
        <end position="194"/>
    </location>
</feature>
<keyword evidence="2" id="KW-0813">Transport</keyword>
<accession>A0A9D1J452</accession>
<keyword evidence="4 8" id="KW-0812">Transmembrane</keyword>
<keyword evidence="5 8" id="KW-1133">Transmembrane helix</keyword>
<protein>
    <submittedName>
        <fullName evidence="9">Potassium transporter Trk</fullName>
    </submittedName>
</protein>
<feature type="transmembrane region" description="Helical" evidence="8">
    <location>
        <begin position="142"/>
        <end position="163"/>
    </location>
</feature>
<feature type="transmembrane region" description="Helical" evidence="8">
    <location>
        <begin position="246"/>
        <end position="265"/>
    </location>
</feature>
<dbReference type="InterPro" id="IPR003445">
    <property type="entry name" value="Cat_transpt"/>
</dbReference>
<feature type="transmembrane region" description="Helical" evidence="8">
    <location>
        <begin position="206"/>
        <end position="226"/>
    </location>
</feature>
<feature type="transmembrane region" description="Helical" evidence="8">
    <location>
        <begin position="88"/>
        <end position="109"/>
    </location>
</feature>
<dbReference type="Pfam" id="PF02386">
    <property type="entry name" value="TrkH"/>
    <property type="match status" value="1"/>
</dbReference>
<dbReference type="EMBL" id="DVHA01000073">
    <property type="protein sequence ID" value="HIR60366.1"/>
    <property type="molecule type" value="Genomic_DNA"/>
</dbReference>
<feature type="transmembrane region" description="Helical" evidence="8">
    <location>
        <begin position="421"/>
        <end position="444"/>
    </location>
</feature>
<keyword evidence="3" id="KW-1003">Cell membrane</keyword>
<evidence type="ECO:0000256" key="2">
    <source>
        <dbReference type="ARBA" id="ARBA00022448"/>
    </source>
</evidence>
<evidence type="ECO:0000256" key="5">
    <source>
        <dbReference type="ARBA" id="ARBA00022989"/>
    </source>
</evidence>
<keyword evidence="6" id="KW-0406">Ion transport</keyword>